<organism evidence="1 2">
    <name type="scientific">Pleurodeles waltl</name>
    <name type="common">Iberian ribbed newt</name>
    <dbReference type="NCBI Taxonomy" id="8319"/>
    <lineage>
        <taxon>Eukaryota</taxon>
        <taxon>Metazoa</taxon>
        <taxon>Chordata</taxon>
        <taxon>Craniata</taxon>
        <taxon>Vertebrata</taxon>
        <taxon>Euteleostomi</taxon>
        <taxon>Amphibia</taxon>
        <taxon>Batrachia</taxon>
        <taxon>Caudata</taxon>
        <taxon>Salamandroidea</taxon>
        <taxon>Salamandridae</taxon>
        <taxon>Pleurodelinae</taxon>
        <taxon>Pleurodeles</taxon>
    </lineage>
</organism>
<proteinExistence type="predicted"/>
<reference evidence="1" key="1">
    <citation type="journal article" date="2022" name="bioRxiv">
        <title>Sequencing and chromosome-scale assembly of the giantPleurodeles waltlgenome.</title>
        <authorList>
            <person name="Brown T."/>
            <person name="Elewa A."/>
            <person name="Iarovenko S."/>
            <person name="Subramanian E."/>
            <person name="Araus A.J."/>
            <person name="Petzold A."/>
            <person name="Susuki M."/>
            <person name="Suzuki K.-i.T."/>
            <person name="Hayashi T."/>
            <person name="Toyoda A."/>
            <person name="Oliveira C."/>
            <person name="Osipova E."/>
            <person name="Leigh N.D."/>
            <person name="Simon A."/>
            <person name="Yun M.H."/>
        </authorList>
    </citation>
    <scope>NUCLEOTIDE SEQUENCE</scope>
    <source>
        <strain evidence="1">20211129_DDA</strain>
        <tissue evidence="1">Liver</tissue>
    </source>
</reference>
<evidence type="ECO:0000313" key="1">
    <source>
        <dbReference type="EMBL" id="KAJ1187717.1"/>
    </source>
</evidence>
<keyword evidence="2" id="KW-1185">Reference proteome</keyword>
<comment type="caution">
    <text evidence="1">The sequence shown here is derived from an EMBL/GenBank/DDBJ whole genome shotgun (WGS) entry which is preliminary data.</text>
</comment>
<evidence type="ECO:0000313" key="2">
    <source>
        <dbReference type="Proteomes" id="UP001066276"/>
    </source>
</evidence>
<sequence>MSDFVCLGDTVVRRLDDDKTVDNATCIDGLNLKTFYDLAKHVFHTLKISLDDTTYGPVYGTVDEVKEVMSVPEKGILIYVISEHTYFREISSLLPDHLLDEGAFVLL</sequence>
<protein>
    <submittedName>
        <fullName evidence="1">Uncharacterized protein</fullName>
    </submittedName>
</protein>
<gene>
    <name evidence="1" type="ORF">NDU88_004487</name>
</gene>
<dbReference type="Proteomes" id="UP001066276">
    <property type="component" value="Chromosome 3_1"/>
</dbReference>
<name>A0AAV7UF69_PLEWA</name>
<dbReference type="AlphaFoldDB" id="A0AAV7UF69"/>
<dbReference type="EMBL" id="JANPWB010000005">
    <property type="protein sequence ID" value="KAJ1187717.1"/>
    <property type="molecule type" value="Genomic_DNA"/>
</dbReference>
<accession>A0AAV7UF69</accession>